<comment type="caution">
    <text evidence="2">The sequence shown here is derived from an EMBL/GenBank/DDBJ whole genome shotgun (WGS) entry which is preliminary data.</text>
</comment>
<feature type="domain" description="Neutral/alkaline non-lysosomal ceramidase N-terminal" evidence="1">
    <location>
        <begin position="482"/>
        <end position="702"/>
    </location>
</feature>
<dbReference type="SUPFAM" id="SSF48208">
    <property type="entry name" value="Six-hairpin glycosidases"/>
    <property type="match status" value="1"/>
</dbReference>
<dbReference type="InterPro" id="IPR031329">
    <property type="entry name" value="NEUT/ALK_ceramidase_N"/>
</dbReference>
<name>A0A644THX2_9ZZZZ</name>
<dbReference type="Pfam" id="PF04734">
    <property type="entry name" value="Ceramidase_alk"/>
    <property type="match status" value="1"/>
</dbReference>
<proteinExistence type="predicted"/>
<evidence type="ECO:0000259" key="1">
    <source>
        <dbReference type="Pfam" id="PF04734"/>
    </source>
</evidence>
<organism evidence="2">
    <name type="scientific">bioreactor metagenome</name>
    <dbReference type="NCBI Taxonomy" id="1076179"/>
    <lineage>
        <taxon>unclassified sequences</taxon>
        <taxon>metagenomes</taxon>
        <taxon>ecological metagenomes</taxon>
    </lineage>
</organism>
<accession>A0A644THX2</accession>
<reference evidence="2" key="1">
    <citation type="submission" date="2019-08" db="EMBL/GenBank/DDBJ databases">
        <authorList>
            <person name="Kucharzyk K."/>
            <person name="Murdoch R.W."/>
            <person name="Higgins S."/>
            <person name="Loffler F."/>
        </authorList>
    </citation>
    <scope>NUCLEOTIDE SEQUENCE</scope>
</reference>
<dbReference type="InterPro" id="IPR012341">
    <property type="entry name" value="6hp_glycosidase-like_sf"/>
</dbReference>
<dbReference type="InterPro" id="IPR008928">
    <property type="entry name" value="6-hairpin_glycosidase_sf"/>
</dbReference>
<gene>
    <name evidence="2" type="ORF">SDC9_12240</name>
</gene>
<dbReference type="GO" id="GO:0005975">
    <property type="term" value="P:carbohydrate metabolic process"/>
    <property type="evidence" value="ECO:0007669"/>
    <property type="project" value="InterPro"/>
</dbReference>
<dbReference type="AlphaFoldDB" id="A0A644THX2"/>
<dbReference type="Gene3D" id="1.50.10.10">
    <property type="match status" value="1"/>
</dbReference>
<dbReference type="EMBL" id="VSSQ01000032">
    <property type="protein sequence ID" value="MPL66556.1"/>
    <property type="molecule type" value="Genomic_DNA"/>
</dbReference>
<evidence type="ECO:0000313" key="2">
    <source>
        <dbReference type="EMBL" id="MPL66556.1"/>
    </source>
</evidence>
<sequence>METLSKPFIRLAPSVLRKMALARLCPEIRSIVAPTIATAARRCAEGPGAPGWIDMKFDPADGRERDAFLSFYRKDRVYGWIQGRALESFAAHLCWAEGLSGHRVFDQGLARAAAERLYRKIMETCFLPGVAVPSASFVMDPSGAPLGRGFGPGATTLTQLFVLRGILAYASYAGYPEDAARAAAALRTVVDAALRGECLDDQMKFDGFGGESYDQERRGYEGQMISIGACELLLAQSGSPEDAARGLRCVSEVLDRFLLRGKDGQPFIIDALDGRGGPLREGGRLRVNPGHAIEFVGLALQFMRRAARMGFDLSGGSPGRAAEIAEIKANLKAVALGCDRAGRAPHGGIVRSIDAETLEVLNGTCPWWSSFEAARTFGELYAGACDDAFRERCLEGIGSYLSCIAEVYLAPSSIGIPVQTVSFEGKVVPIIPATPDIDAGYHTGIPLLDLYGIAGAECGLRCGAGERRLPPRLGARLQGHIARTKPADGELDPLRARCLWMESARDRALFLSADILEFSGVWAEAFIERVCQRYGLAAESVFLMATHTHTAPCAIDLGLLGADRAFLEELAEAMLGAIEEAKGRLEPSVLLTGASTAKVGVNRRVRDPATGKIAMRPNLGGENDEEVLCVFVFGEDGGLRSALFNVSVHPTTLGVAIHHISADYPGRAAASLARNLGGGLVAIPVQGACGDIRPKVLGPGGMEFAEGSPADVERLGDAVAGAVRRALGQSLARHAAGKLPLVDGGGLKVISKVVELPFAFIPGVEELSRIEEESRREIRRIAAGQGSEVGFAGSHENPALAAQTYLAWAKGLKEKSFGPEGRYAGAEGVRARFSLCSLGPSLRLFSIPGEAFCAIGKQLKRLGGATTIICGYCAGTVGYIPTKEAFAEGGYEVESAYRYYGQPAPLSPETERIIYSLFEGMLEEARSGRLGLA</sequence>
<protein>
    <recommendedName>
        <fullName evidence="1">Neutral/alkaline non-lysosomal ceramidase N-terminal domain-containing protein</fullName>
    </recommendedName>
</protein>